<gene>
    <name evidence="1" type="ORF">ACFO8Q_06765</name>
</gene>
<dbReference type="EMBL" id="JBHSHC010000044">
    <property type="protein sequence ID" value="MFC4767068.1"/>
    <property type="molecule type" value="Genomic_DNA"/>
</dbReference>
<organism evidence="1 2">
    <name type="scientific">Effusibacillus consociatus</name>
    <dbReference type="NCBI Taxonomy" id="1117041"/>
    <lineage>
        <taxon>Bacteria</taxon>
        <taxon>Bacillati</taxon>
        <taxon>Bacillota</taxon>
        <taxon>Bacilli</taxon>
        <taxon>Bacillales</taxon>
        <taxon>Alicyclobacillaceae</taxon>
        <taxon>Effusibacillus</taxon>
    </lineage>
</organism>
<evidence type="ECO:0000313" key="1">
    <source>
        <dbReference type="EMBL" id="MFC4767068.1"/>
    </source>
</evidence>
<keyword evidence="2" id="KW-1185">Reference proteome</keyword>
<dbReference type="RefSeq" id="WP_380024985.1">
    <property type="nucleotide sequence ID" value="NZ_JBHSHC010000044.1"/>
</dbReference>
<dbReference type="Proteomes" id="UP001596002">
    <property type="component" value="Unassembled WGS sequence"/>
</dbReference>
<dbReference type="Pfam" id="PF09960">
    <property type="entry name" value="DUF2194"/>
    <property type="match status" value="1"/>
</dbReference>
<evidence type="ECO:0000313" key="2">
    <source>
        <dbReference type="Proteomes" id="UP001596002"/>
    </source>
</evidence>
<protein>
    <submittedName>
        <fullName evidence="1">DUF2194 domain-containing protein</fullName>
    </submittedName>
</protein>
<reference evidence="2" key="1">
    <citation type="journal article" date="2019" name="Int. J. Syst. Evol. Microbiol.">
        <title>The Global Catalogue of Microorganisms (GCM) 10K type strain sequencing project: providing services to taxonomists for standard genome sequencing and annotation.</title>
        <authorList>
            <consortium name="The Broad Institute Genomics Platform"/>
            <consortium name="The Broad Institute Genome Sequencing Center for Infectious Disease"/>
            <person name="Wu L."/>
            <person name="Ma J."/>
        </authorList>
    </citation>
    <scope>NUCLEOTIDE SEQUENCE [LARGE SCALE GENOMIC DNA]</scope>
    <source>
        <strain evidence="2">WYCCWR 12678</strain>
    </source>
</reference>
<comment type="caution">
    <text evidence="1">The sequence shown here is derived from an EMBL/GenBank/DDBJ whole genome shotgun (WGS) entry which is preliminary data.</text>
</comment>
<name>A0ABV9Q037_9BACL</name>
<dbReference type="InterPro" id="IPR018695">
    <property type="entry name" value="DUF2194"/>
</dbReference>
<proteinExistence type="predicted"/>
<accession>A0ABV9Q037</accession>
<sequence>MQILLYAVLTVIAAIGLTFRISSFAEQEKKQPQDTTIEFETIKTSATLNSERVKYLLIVKDGGADKQFSNVPPNLKMAFYYSKLPLDLITWEDWKKAPRDLSPYKDGAVILLAEDQSDLKWADRFREYVEQDGGLLVNAWRSPNSPLNDFFGIQGIPVFSSEKVAGLHWTSKLYPGLSEEDLSKEQLVSSSHDIKLTPEMEVWAESIYPVRVPYLWYGKRGKGKVEGWNLTAIGEKSFRGVFIQGVLKAQKFSVKASVGAQVWYIDDFPAPVGFDQKTKSNNTGTTDYQFRLNRWNPDMQQIKNKYGIRYSAGVILNYSDQVVPPFLLPKYQRLFRLEQALIIGDGELGLHGYNHLPFMLEYTKQQKDQLGYPVWPSTDDMKQSLHVARESWKHLFRTSLPTMYIPPSNVLSYDGEKVLLETFPEIKTISSIYVANQAVNEFEQEFLPDPKFPQIMGTPRVSYGYVLNGDQRLNFYSAIANLGIVSHFNHPDDVFDQNRNYGLNWSELHASFDSLIGNVQSQFGWLRPLSATQLSEALRVYHQAQMYIDRRQSGLVSITLTPLKGPIFLEVRVPDLSNWEIKKGGTIVNTNSEYGILWIRADEPEVVLEALR</sequence>